<comment type="caution">
    <text evidence="1">The sequence shown here is derived from an EMBL/GenBank/DDBJ whole genome shotgun (WGS) entry which is preliminary data.</text>
</comment>
<name>A0A9W4H6B5_9ACTN</name>
<protein>
    <submittedName>
        <fullName evidence="1">Uncharacterized protein</fullName>
    </submittedName>
</protein>
<gene>
    <name evidence="1" type="ORF">SBRY_60285</name>
</gene>
<keyword evidence="2" id="KW-1185">Reference proteome</keyword>
<evidence type="ECO:0000313" key="2">
    <source>
        <dbReference type="Proteomes" id="UP001153328"/>
    </source>
</evidence>
<dbReference type="AlphaFoldDB" id="A0A9W4H6B5"/>
<accession>A0A9W4H6B5</accession>
<evidence type="ECO:0000313" key="1">
    <source>
        <dbReference type="EMBL" id="CAG7653857.1"/>
    </source>
</evidence>
<sequence>MVSAASAGAPGYVVQRALISVDQWRESHDEELVRGVPFLGQLEESLKLYYAATGGDEPATKDVLRALSVLMRADSPGEVDPANLKIKRYLLRRMAFEAKRLLQNMTSPDDQQAKLEFTAEEHLKDRQFVQTILDEGSRQIEDALLHNACEWILAGRTELYVFTRTGDSLERASASGEGDRVPHVPDNFRNRGHLLAGPEPLYEADKLDSGKNIRYLTKEDRGIAGTGYIGIARPREVGRGVVEETLRHEVQHVADRSVDVQHGRAKKSARYLFESYATEYRAYSYEGPTFSHLSDDPGNLVRKSMAGSAEYGWTERQWAIFSKIYGQYKHTRDGWNADLPDALPGMSFRQAVLSYVDPDERGFNRLNSVRIDDFYDALHQVPLNTTNENLGAVQDVKARARALKPQEAHVVTTAGPMRNKIEEHLGGAALQEVTAILVKRGARYGQLRQLGNTRGTRNLKGLADL</sequence>
<reference evidence="1" key="1">
    <citation type="submission" date="2021-06" db="EMBL/GenBank/DDBJ databases">
        <authorList>
            <person name="Arsene-Ploetze F."/>
        </authorList>
    </citation>
    <scope>NUCLEOTIDE SEQUENCE</scope>
    <source>
        <strain evidence="1">SBRY1</strain>
    </source>
</reference>
<dbReference type="Proteomes" id="UP001153328">
    <property type="component" value="Unassembled WGS sequence"/>
</dbReference>
<proteinExistence type="predicted"/>
<organism evidence="1 2">
    <name type="scientific">Actinacidiphila bryophytorum</name>
    <dbReference type="NCBI Taxonomy" id="1436133"/>
    <lineage>
        <taxon>Bacteria</taxon>
        <taxon>Bacillati</taxon>
        <taxon>Actinomycetota</taxon>
        <taxon>Actinomycetes</taxon>
        <taxon>Kitasatosporales</taxon>
        <taxon>Streptomycetaceae</taxon>
        <taxon>Actinacidiphila</taxon>
    </lineage>
</organism>
<dbReference type="EMBL" id="CAJVAX010000020">
    <property type="protein sequence ID" value="CAG7653857.1"/>
    <property type="molecule type" value="Genomic_DNA"/>
</dbReference>